<gene>
    <name evidence="1" type="ORF">RM530_15960</name>
</gene>
<protein>
    <recommendedName>
        <fullName evidence="3">NERD domain-containing protein</fullName>
    </recommendedName>
</protein>
<organism evidence="1 2">
    <name type="scientific">Banduia mediterranea</name>
    <dbReference type="NCBI Taxonomy" id="3075609"/>
    <lineage>
        <taxon>Bacteria</taxon>
        <taxon>Pseudomonadati</taxon>
        <taxon>Pseudomonadota</taxon>
        <taxon>Gammaproteobacteria</taxon>
        <taxon>Nevskiales</taxon>
        <taxon>Algiphilaceae</taxon>
        <taxon>Banduia</taxon>
    </lineage>
</organism>
<dbReference type="RefSeq" id="WP_311366256.1">
    <property type="nucleotide sequence ID" value="NZ_JAVRIC010000027.1"/>
</dbReference>
<dbReference type="EMBL" id="JAVRIC010000027">
    <property type="protein sequence ID" value="MDT0498844.1"/>
    <property type="molecule type" value="Genomic_DNA"/>
</dbReference>
<evidence type="ECO:0000313" key="1">
    <source>
        <dbReference type="EMBL" id="MDT0498844.1"/>
    </source>
</evidence>
<accession>A0ABU2WLU1</accession>
<sequence>MTEGLTPSEKLVAELCQKSFLRLWTHPNPVGKKGKELCDCLIVCGPHVVIISVKECDYVDTGDKTGWERWEKRAIAKSADQIWGAERWLMSVDTFQRKDGRTVSLPPSGDRRFHRISVSLGGKGQVFIKWGDLGNGFVHVCDEVSVGVLFGELDTITDFVAFLDQSERFVASGVSPIFGGGGIEDLVALYISWGHTFELPDELSGTPDSMILMNDLWSGLKESDDHKAMKEDLKESYLWDRLIEHYAADLLTDGMFDFNSRELTDDQSALVAMALQPRGHRANLAEAFAEFLTQGERKIASRAALGDRNTAFVFLLGPSSDREMRVRELALRCLVIRGTMPGVITVVGIATDQPGTSEIGYSSDIVYMHLPEWSEDDAKKVDGIQRDLGYFKNANVVKG</sequence>
<reference evidence="1 2" key="1">
    <citation type="submission" date="2023-09" db="EMBL/GenBank/DDBJ databases">
        <authorList>
            <person name="Rey-Velasco X."/>
        </authorList>
    </citation>
    <scope>NUCLEOTIDE SEQUENCE [LARGE SCALE GENOMIC DNA]</scope>
    <source>
        <strain evidence="1 2">W345</strain>
    </source>
</reference>
<keyword evidence="2" id="KW-1185">Reference proteome</keyword>
<evidence type="ECO:0000313" key="2">
    <source>
        <dbReference type="Proteomes" id="UP001254608"/>
    </source>
</evidence>
<evidence type="ECO:0008006" key="3">
    <source>
        <dbReference type="Google" id="ProtNLM"/>
    </source>
</evidence>
<dbReference type="Proteomes" id="UP001254608">
    <property type="component" value="Unassembled WGS sequence"/>
</dbReference>
<proteinExistence type="predicted"/>
<comment type="caution">
    <text evidence="1">The sequence shown here is derived from an EMBL/GenBank/DDBJ whole genome shotgun (WGS) entry which is preliminary data.</text>
</comment>
<name>A0ABU2WLU1_9GAMM</name>